<accession>A0A1N7GGD5</accession>
<protein>
    <submittedName>
        <fullName evidence="2">Uncharacterized protein</fullName>
    </submittedName>
</protein>
<organism evidence="2 3">
    <name type="scientific">Williamsia sterculiae</name>
    <dbReference type="NCBI Taxonomy" id="1344003"/>
    <lineage>
        <taxon>Bacteria</taxon>
        <taxon>Bacillati</taxon>
        <taxon>Actinomycetota</taxon>
        <taxon>Actinomycetes</taxon>
        <taxon>Mycobacteriales</taxon>
        <taxon>Nocardiaceae</taxon>
        <taxon>Williamsia</taxon>
    </lineage>
</organism>
<evidence type="ECO:0000256" key="1">
    <source>
        <dbReference type="SAM" id="MobiDB-lite"/>
    </source>
</evidence>
<sequence>MMGSSNDKLNLTGRVYQIDQTPMPISPLARAAELREYAKEHKSAKIDYTVPKHRKKRYGVGGGELEPSQVTPPQEQ</sequence>
<dbReference type="EMBL" id="FTNT01000008">
    <property type="protein sequence ID" value="SIS11620.1"/>
    <property type="molecule type" value="Genomic_DNA"/>
</dbReference>
<reference evidence="2 3" key="1">
    <citation type="submission" date="2017-01" db="EMBL/GenBank/DDBJ databases">
        <authorList>
            <person name="Mah S.A."/>
            <person name="Swanson W.J."/>
            <person name="Moy G.W."/>
            <person name="Vacquier V.D."/>
        </authorList>
    </citation>
    <scope>NUCLEOTIDE SEQUENCE [LARGE SCALE GENOMIC DNA]</scope>
    <source>
        <strain evidence="2 3">CPCC 203464</strain>
    </source>
</reference>
<evidence type="ECO:0000313" key="2">
    <source>
        <dbReference type="EMBL" id="SIS11620.1"/>
    </source>
</evidence>
<dbReference type="AlphaFoldDB" id="A0A1N7GGD5"/>
<name>A0A1N7GGD5_9NOCA</name>
<proteinExistence type="predicted"/>
<keyword evidence="3" id="KW-1185">Reference proteome</keyword>
<gene>
    <name evidence="2" type="ORF">SAMN05445060_2752</name>
</gene>
<feature type="region of interest" description="Disordered" evidence="1">
    <location>
        <begin position="41"/>
        <end position="76"/>
    </location>
</feature>
<dbReference type="Proteomes" id="UP000186218">
    <property type="component" value="Unassembled WGS sequence"/>
</dbReference>
<evidence type="ECO:0000313" key="3">
    <source>
        <dbReference type="Proteomes" id="UP000186218"/>
    </source>
</evidence>